<evidence type="ECO:0000313" key="9">
    <source>
        <dbReference type="EMBL" id="KAK3241785.1"/>
    </source>
</evidence>
<dbReference type="Proteomes" id="UP001190700">
    <property type="component" value="Unassembled WGS sequence"/>
</dbReference>
<keyword evidence="2" id="KW-0328">Glycosyltransferase</keyword>
<dbReference type="PANTHER" id="PTHR43867">
    <property type="entry name" value="CELLULOSE SYNTHASE CATALYTIC SUBUNIT A [UDP-FORMING]"/>
    <property type="match status" value="1"/>
</dbReference>
<proteinExistence type="predicted"/>
<evidence type="ECO:0000256" key="7">
    <source>
        <dbReference type="SAM" id="MobiDB-lite"/>
    </source>
</evidence>
<dbReference type="EMBL" id="LGRX02033312">
    <property type="protein sequence ID" value="KAK3241785.1"/>
    <property type="molecule type" value="Genomic_DNA"/>
</dbReference>
<protein>
    <submittedName>
        <fullName evidence="9">Uncharacterized protein</fullName>
    </submittedName>
</protein>
<comment type="caution">
    <text evidence="9">The sequence shown here is derived from an EMBL/GenBank/DDBJ whole genome shotgun (WGS) entry which is preliminary data.</text>
</comment>
<feature type="region of interest" description="Disordered" evidence="7">
    <location>
        <begin position="539"/>
        <end position="560"/>
    </location>
</feature>
<keyword evidence="3" id="KW-0808">Transferase</keyword>
<dbReference type="SUPFAM" id="SSF53448">
    <property type="entry name" value="Nucleotide-diphospho-sugar transferases"/>
    <property type="match status" value="1"/>
</dbReference>
<dbReference type="AlphaFoldDB" id="A0AAE0BTX0"/>
<evidence type="ECO:0000256" key="8">
    <source>
        <dbReference type="SAM" id="Phobius"/>
    </source>
</evidence>
<reference evidence="9 10" key="1">
    <citation type="journal article" date="2015" name="Genome Biol. Evol.">
        <title>Comparative Genomics of a Bacterivorous Green Alga Reveals Evolutionary Causalities and Consequences of Phago-Mixotrophic Mode of Nutrition.</title>
        <authorList>
            <person name="Burns J.A."/>
            <person name="Paasch A."/>
            <person name="Narechania A."/>
            <person name="Kim E."/>
        </authorList>
    </citation>
    <scope>NUCLEOTIDE SEQUENCE [LARGE SCALE GENOMIC DNA]</scope>
    <source>
        <strain evidence="9 10">PLY_AMNH</strain>
    </source>
</reference>
<feature type="transmembrane region" description="Helical" evidence="8">
    <location>
        <begin position="87"/>
        <end position="107"/>
    </location>
</feature>
<organism evidence="9 10">
    <name type="scientific">Cymbomonas tetramitiformis</name>
    <dbReference type="NCBI Taxonomy" id="36881"/>
    <lineage>
        <taxon>Eukaryota</taxon>
        <taxon>Viridiplantae</taxon>
        <taxon>Chlorophyta</taxon>
        <taxon>Pyramimonadophyceae</taxon>
        <taxon>Pyramimonadales</taxon>
        <taxon>Pyramimonadaceae</taxon>
        <taxon>Cymbomonas</taxon>
    </lineage>
</organism>
<feature type="transmembrane region" description="Helical" evidence="8">
    <location>
        <begin position="53"/>
        <end position="75"/>
    </location>
</feature>
<dbReference type="InterPro" id="IPR029044">
    <property type="entry name" value="Nucleotide-diphossugar_trans"/>
</dbReference>
<evidence type="ECO:0000256" key="4">
    <source>
        <dbReference type="ARBA" id="ARBA00022692"/>
    </source>
</evidence>
<evidence type="ECO:0000313" key="10">
    <source>
        <dbReference type="Proteomes" id="UP001190700"/>
    </source>
</evidence>
<evidence type="ECO:0000256" key="2">
    <source>
        <dbReference type="ARBA" id="ARBA00022676"/>
    </source>
</evidence>
<evidence type="ECO:0000256" key="3">
    <source>
        <dbReference type="ARBA" id="ARBA00022679"/>
    </source>
</evidence>
<dbReference type="PANTHER" id="PTHR43867:SF2">
    <property type="entry name" value="CELLULOSE SYNTHASE CATALYTIC SUBUNIT A [UDP-FORMING]"/>
    <property type="match status" value="1"/>
</dbReference>
<keyword evidence="5 8" id="KW-1133">Transmembrane helix</keyword>
<comment type="subcellular location">
    <subcellularLocation>
        <location evidence="1">Membrane</location>
        <topology evidence="1">Multi-pass membrane protein</topology>
    </subcellularLocation>
</comment>
<keyword evidence="10" id="KW-1185">Reference proteome</keyword>
<dbReference type="CDD" id="cd06423">
    <property type="entry name" value="CESA_like"/>
    <property type="match status" value="1"/>
</dbReference>
<evidence type="ECO:0000256" key="5">
    <source>
        <dbReference type="ARBA" id="ARBA00022989"/>
    </source>
</evidence>
<feature type="transmembrane region" description="Helical" evidence="8">
    <location>
        <begin position="461"/>
        <end position="481"/>
    </location>
</feature>
<keyword evidence="4 8" id="KW-0812">Transmembrane</keyword>
<dbReference type="GO" id="GO:0016020">
    <property type="term" value="C:membrane"/>
    <property type="evidence" value="ECO:0007669"/>
    <property type="project" value="UniProtKB-SubCell"/>
</dbReference>
<dbReference type="Pfam" id="PF13641">
    <property type="entry name" value="Glyco_tranf_2_3"/>
    <property type="match status" value="1"/>
</dbReference>
<dbReference type="Gene3D" id="3.90.550.10">
    <property type="entry name" value="Spore Coat Polysaccharide Biosynthesis Protein SpsA, Chain A"/>
    <property type="match status" value="1"/>
</dbReference>
<sequence length="572" mass="64396">MQDAKASSTDTASAVRPWWSNAPLPCAPFKRTVDAAKSFGQPISASLSGPAHVALYTFYSVLFIVVIPIFFAYCVVDVVGDPVRITVAVLTCSTLLWLVLESSWVFLDICTSDVPEYQYDQEDEGENLSQLLMDSTISSLIDNPEYPPATAVIVAFLPNEQDIIMETLAHFRAIKYGGELQVLLAYNTPKTLPVEREIMQLQSTWPMFTAVKVPDSTSKCDNVNEILKYINGDITGIFDADHLPLPNAFEVASKELLEADIVQGRTRINPRYVDSVMSHLLAAEFELRHGLEHQARKSVYSYAVFGGSNGFWRTSVLKTIGMDPVMLTEDVDSSIRAMSYGYRVTYNHHLISWEQPPPSWDSLIKQRLRWSQGWYQVSARSWLVVFSSSCITIRQKIGLLWMLRMWLPLQIIYTILQVFFLVVLSAKLGFVIVCCLSSMWAMPQLLFLFCFADLPELETKLLYLAALLPLRAFFMVLDLVAQVRLMIGYSTWHVTTRKAVSEETGLLPGRYRRIGRTASLPPMLRVPKTPSNQNLYRMNTLPSTPSPDMSTTTITRNTSSATLYNPKTEAAL</sequence>
<feature type="transmembrane region" description="Helical" evidence="8">
    <location>
        <begin position="430"/>
        <end position="449"/>
    </location>
</feature>
<feature type="compositionally biased region" description="Low complexity" evidence="7">
    <location>
        <begin position="540"/>
        <end position="560"/>
    </location>
</feature>
<dbReference type="GO" id="GO:0016757">
    <property type="term" value="F:glycosyltransferase activity"/>
    <property type="evidence" value="ECO:0007669"/>
    <property type="project" value="UniProtKB-KW"/>
</dbReference>
<name>A0AAE0BTX0_9CHLO</name>
<feature type="transmembrane region" description="Helical" evidence="8">
    <location>
        <begin position="405"/>
        <end position="424"/>
    </location>
</feature>
<keyword evidence="6 8" id="KW-0472">Membrane</keyword>
<evidence type="ECO:0000256" key="1">
    <source>
        <dbReference type="ARBA" id="ARBA00004141"/>
    </source>
</evidence>
<accession>A0AAE0BTX0</accession>
<gene>
    <name evidence="9" type="ORF">CYMTET_48481</name>
</gene>
<dbReference type="InterPro" id="IPR050321">
    <property type="entry name" value="Glycosyltr_2/OpgH_subfam"/>
</dbReference>
<evidence type="ECO:0000256" key="6">
    <source>
        <dbReference type="ARBA" id="ARBA00023136"/>
    </source>
</evidence>